<keyword evidence="3" id="KW-0808">Transferase</keyword>
<feature type="transmembrane region" description="Helical" evidence="8">
    <location>
        <begin position="380"/>
        <end position="401"/>
    </location>
</feature>
<sequence length="416" mass="48190">MKYYIKWLPGITIIVCWIFFIILILLTRGRIITEIFFCDIRDTYMDFFNSVYDASMRRPYELGVIYPPLCYIIFYLFNRFVPEEIIDAQWHISPGGNVIKTTQGGQLALFIYLTFIIIFIFLIIFIYLKKQNILIKISGIVSIFLSIPFLYSIERGNIILYSFAGALFFCLFFNSKNKIAREMALVALAFSAGIKIYPAILGLLLLLEKRYRDAFRCIIYGISFFFLPFIFFGGVKEVWNLIDSIQQSSIYFGNTYGGVGYKINFENTLKIYEALFGIKTININIIVGGISLALFFLSIFQKTTWKRIAMLLLIIIGTPAFSYNYTSIFLIIPWIMLFSDNKFNRMNMYYFILLTIILLPIPLGVIQIDSEWPLTGNTLLVSTIILLLAVSLIVETIVVYAKKIKNIRRKWYGAIN</sequence>
<name>A0A9D2BM59_9FIRM</name>
<keyword evidence="4 8" id="KW-0812">Transmembrane</keyword>
<evidence type="ECO:0000256" key="8">
    <source>
        <dbReference type="SAM" id="Phobius"/>
    </source>
</evidence>
<dbReference type="Pfam" id="PF09594">
    <property type="entry name" value="GT87"/>
    <property type="match status" value="1"/>
</dbReference>
<organism evidence="9 10">
    <name type="scientific">Candidatus Erysipelatoclostridium merdavium</name>
    <dbReference type="NCBI Taxonomy" id="2838566"/>
    <lineage>
        <taxon>Bacteria</taxon>
        <taxon>Bacillati</taxon>
        <taxon>Bacillota</taxon>
        <taxon>Erysipelotrichia</taxon>
        <taxon>Erysipelotrichales</taxon>
        <taxon>Erysipelotrichales incertae sedis</taxon>
    </lineage>
</organism>
<feature type="transmembrane region" description="Helical" evidence="8">
    <location>
        <begin position="60"/>
        <end position="77"/>
    </location>
</feature>
<feature type="transmembrane region" description="Helical" evidence="8">
    <location>
        <begin position="312"/>
        <end position="337"/>
    </location>
</feature>
<protein>
    <submittedName>
        <fullName evidence="9">DUF2029 domain-containing protein</fullName>
    </submittedName>
</protein>
<gene>
    <name evidence="9" type="ORF">H9980_07705</name>
</gene>
<feature type="transmembrane region" description="Helical" evidence="8">
    <location>
        <begin position="281"/>
        <end position="300"/>
    </location>
</feature>
<keyword evidence="5 8" id="KW-1133">Transmembrane helix</keyword>
<keyword evidence="6 8" id="KW-0472">Membrane</keyword>
<dbReference type="EMBL" id="DXET01000166">
    <property type="protein sequence ID" value="HIX81835.1"/>
    <property type="molecule type" value="Genomic_DNA"/>
</dbReference>
<accession>A0A9D2BM59</accession>
<dbReference type="Proteomes" id="UP000886724">
    <property type="component" value="Unassembled WGS sequence"/>
</dbReference>
<evidence type="ECO:0000256" key="2">
    <source>
        <dbReference type="ARBA" id="ARBA00022475"/>
    </source>
</evidence>
<evidence type="ECO:0000313" key="9">
    <source>
        <dbReference type="EMBL" id="HIX81835.1"/>
    </source>
</evidence>
<dbReference type="GO" id="GO:0005886">
    <property type="term" value="C:plasma membrane"/>
    <property type="evidence" value="ECO:0007669"/>
    <property type="project" value="UniProtKB-SubCell"/>
</dbReference>
<feature type="transmembrane region" description="Helical" evidence="8">
    <location>
        <begin position="218"/>
        <end position="235"/>
    </location>
</feature>
<feature type="transmembrane region" description="Helical" evidence="8">
    <location>
        <begin position="185"/>
        <end position="206"/>
    </location>
</feature>
<keyword evidence="2" id="KW-1003">Cell membrane</keyword>
<dbReference type="AlphaFoldDB" id="A0A9D2BM59"/>
<feature type="transmembrane region" description="Helical" evidence="8">
    <location>
        <begin position="157"/>
        <end position="173"/>
    </location>
</feature>
<feature type="transmembrane region" description="Helical" evidence="8">
    <location>
        <begin position="6"/>
        <end position="26"/>
    </location>
</feature>
<evidence type="ECO:0000256" key="4">
    <source>
        <dbReference type="ARBA" id="ARBA00022692"/>
    </source>
</evidence>
<evidence type="ECO:0000313" key="10">
    <source>
        <dbReference type="Proteomes" id="UP000886724"/>
    </source>
</evidence>
<dbReference type="InterPro" id="IPR018584">
    <property type="entry name" value="GT87"/>
</dbReference>
<comment type="similarity">
    <text evidence="7">Belongs to the glycosyltransferase 87 family.</text>
</comment>
<evidence type="ECO:0000256" key="6">
    <source>
        <dbReference type="ARBA" id="ARBA00023136"/>
    </source>
</evidence>
<feature type="transmembrane region" description="Helical" evidence="8">
    <location>
        <begin position="133"/>
        <end position="151"/>
    </location>
</feature>
<evidence type="ECO:0000256" key="7">
    <source>
        <dbReference type="ARBA" id="ARBA00024033"/>
    </source>
</evidence>
<reference evidence="9" key="1">
    <citation type="journal article" date="2021" name="PeerJ">
        <title>Extensive microbial diversity within the chicken gut microbiome revealed by metagenomics and culture.</title>
        <authorList>
            <person name="Gilroy R."/>
            <person name="Ravi A."/>
            <person name="Getino M."/>
            <person name="Pursley I."/>
            <person name="Horton D.L."/>
            <person name="Alikhan N.F."/>
            <person name="Baker D."/>
            <person name="Gharbi K."/>
            <person name="Hall N."/>
            <person name="Watson M."/>
            <person name="Adriaenssens E.M."/>
            <person name="Foster-Nyarko E."/>
            <person name="Jarju S."/>
            <person name="Secka A."/>
            <person name="Antonio M."/>
            <person name="Oren A."/>
            <person name="Chaudhuri R.R."/>
            <person name="La Ragione R."/>
            <person name="Hildebrand F."/>
            <person name="Pallen M.J."/>
        </authorList>
    </citation>
    <scope>NUCLEOTIDE SEQUENCE</scope>
    <source>
        <strain evidence="9">ChiGjej1B1-14440</strain>
    </source>
</reference>
<comment type="subcellular location">
    <subcellularLocation>
        <location evidence="1">Cell membrane</location>
        <topology evidence="1">Multi-pass membrane protein</topology>
    </subcellularLocation>
</comment>
<proteinExistence type="inferred from homology"/>
<dbReference type="GO" id="GO:0016758">
    <property type="term" value="F:hexosyltransferase activity"/>
    <property type="evidence" value="ECO:0007669"/>
    <property type="project" value="InterPro"/>
</dbReference>
<reference evidence="9" key="2">
    <citation type="submission" date="2021-04" db="EMBL/GenBank/DDBJ databases">
        <authorList>
            <person name="Gilroy R."/>
        </authorList>
    </citation>
    <scope>NUCLEOTIDE SEQUENCE</scope>
    <source>
        <strain evidence="9">ChiGjej1B1-14440</strain>
    </source>
</reference>
<comment type="caution">
    <text evidence="9">The sequence shown here is derived from an EMBL/GenBank/DDBJ whole genome shotgun (WGS) entry which is preliminary data.</text>
</comment>
<feature type="transmembrane region" description="Helical" evidence="8">
    <location>
        <begin position="107"/>
        <end position="128"/>
    </location>
</feature>
<feature type="transmembrane region" description="Helical" evidence="8">
    <location>
        <begin position="349"/>
        <end position="368"/>
    </location>
</feature>
<evidence type="ECO:0000256" key="5">
    <source>
        <dbReference type="ARBA" id="ARBA00022989"/>
    </source>
</evidence>
<evidence type="ECO:0000256" key="1">
    <source>
        <dbReference type="ARBA" id="ARBA00004651"/>
    </source>
</evidence>
<evidence type="ECO:0000256" key="3">
    <source>
        <dbReference type="ARBA" id="ARBA00022679"/>
    </source>
</evidence>